<keyword evidence="3 10" id="KW-0328">Glycosyltransferase</keyword>
<comment type="caution">
    <text evidence="10">The sequence shown here is derived from an EMBL/GenBank/DDBJ whole genome shotgun (WGS) entry which is preliminary data.</text>
</comment>
<feature type="transmembrane region" description="Helical" evidence="8">
    <location>
        <begin position="320"/>
        <end position="338"/>
    </location>
</feature>
<name>A0ABV9RS49_9PSEU</name>
<feature type="transmembrane region" description="Helical" evidence="8">
    <location>
        <begin position="539"/>
        <end position="560"/>
    </location>
</feature>
<evidence type="ECO:0000256" key="8">
    <source>
        <dbReference type="SAM" id="Phobius"/>
    </source>
</evidence>
<dbReference type="GO" id="GO:0016757">
    <property type="term" value="F:glycosyltransferase activity"/>
    <property type="evidence" value="ECO:0007669"/>
    <property type="project" value="UniProtKB-KW"/>
</dbReference>
<dbReference type="InterPro" id="IPR029044">
    <property type="entry name" value="Nucleotide-diphossugar_trans"/>
</dbReference>
<comment type="similarity">
    <text evidence="2">Belongs to the glycosyltransferase 2 family.</text>
</comment>
<feature type="transmembrane region" description="Helical" evidence="8">
    <location>
        <begin position="478"/>
        <end position="503"/>
    </location>
</feature>
<evidence type="ECO:0000313" key="10">
    <source>
        <dbReference type="EMBL" id="MFC4835032.1"/>
    </source>
</evidence>
<keyword evidence="7 8" id="KW-0472">Membrane</keyword>
<dbReference type="PANTHER" id="PTHR48090">
    <property type="entry name" value="UNDECAPRENYL-PHOSPHATE 4-DEOXY-4-FORMAMIDO-L-ARABINOSE TRANSFERASE-RELATED"/>
    <property type="match status" value="1"/>
</dbReference>
<keyword evidence="11" id="KW-1185">Reference proteome</keyword>
<feature type="transmembrane region" description="Helical" evidence="8">
    <location>
        <begin position="350"/>
        <end position="368"/>
    </location>
</feature>
<keyword evidence="4 10" id="KW-0808">Transferase</keyword>
<feature type="domain" description="Glycosyltransferase 2-like" evidence="9">
    <location>
        <begin position="17"/>
        <end position="140"/>
    </location>
</feature>
<accession>A0ABV9RS49</accession>
<evidence type="ECO:0000256" key="6">
    <source>
        <dbReference type="ARBA" id="ARBA00022989"/>
    </source>
</evidence>
<evidence type="ECO:0000256" key="7">
    <source>
        <dbReference type="ARBA" id="ARBA00023136"/>
    </source>
</evidence>
<evidence type="ECO:0000313" key="11">
    <source>
        <dbReference type="Proteomes" id="UP001595909"/>
    </source>
</evidence>
<evidence type="ECO:0000256" key="3">
    <source>
        <dbReference type="ARBA" id="ARBA00022676"/>
    </source>
</evidence>
<feature type="transmembrane region" description="Helical" evidence="8">
    <location>
        <begin position="509"/>
        <end position="527"/>
    </location>
</feature>
<feature type="transmembrane region" description="Helical" evidence="8">
    <location>
        <begin position="374"/>
        <end position="392"/>
    </location>
</feature>
<feature type="transmembrane region" description="Helical" evidence="8">
    <location>
        <begin position="566"/>
        <end position="584"/>
    </location>
</feature>
<comment type="subcellular location">
    <subcellularLocation>
        <location evidence="1">Membrane</location>
        <topology evidence="1">Multi-pass membrane protein</topology>
    </subcellularLocation>
</comment>
<feature type="transmembrane region" description="Helical" evidence="8">
    <location>
        <begin position="437"/>
        <end position="457"/>
    </location>
</feature>
<evidence type="ECO:0000256" key="1">
    <source>
        <dbReference type="ARBA" id="ARBA00004141"/>
    </source>
</evidence>
<dbReference type="Gene3D" id="3.90.550.10">
    <property type="entry name" value="Spore Coat Polysaccharide Biosynthesis Protein SpsA, Chain A"/>
    <property type="match status" value="1"/>
</dbReference>
<dbReference type="InterPro" id="IPR050256">
    <property type="entry name" value="Glycosyltransferase_2"/>
</dbReference>
<sequence length="697" mass="73847">MSATTDLVPPATGTVAVVVPVYRNAATLPALLARLDAALAGRVWRLRLVVDASPDESAEVARDLAAADPRVAVTVLEHNVGQHRALERGLDSESDAAAWVCLDADLQDPPEAVPALLDDLGAGGADAVFAGRRGAYEGRLRRLTGVAHRRAVALLTGLPPDAGAFLALGPRGRDTVLDARAPSLVAAVGAARLAVRSIPVARDARSEGRSAWTAAARARQSLRTLWWLRPAWLSTAWWWGPALVALLLGAVIVFGRAHGLWYDEFFSVEVSRRPLAEILRAAWEGRGTTWYLRDVPPSYNLPWYVLAHAWLALGWPDADWPLRVLSLLAGAAGITVLTRAVARLGGSRRTALVAGLAVAANPLVLAWITEARPYGVAVLAAAGTTLGLARWLDRARGGLTLFGLAGAATGLAHWYALLVVAGLAVAGVLLAPRRAPALAAVAVLAALPTAALVELNLRTVGDRNAALLYDTEGLMPLFAAWQWSGTDYGTALVVGLFGIAGLLRGPGRLRVVAACWVTVPVGLLLLAEEELRPVYEPRYLLVALLGLGVLTACGAVGMTASRRGTAVLSVLLVAATLAASTTMLRVTPRERADEVAALIAAAHRPGDAVVAGDRQSALGLEHYTRTRYPAMAPDLRVPPVYAAPDAPVVWYVRVRIIHGETGPVDGDVLLLRAGMRVEGQWFLQGTWTSLVVQRWVR</sequence>
<feature type="transmembrane region" description="Helical" evidence="8">
    <location>
        <begin position="236"/>
        <end position="257"/>
    </location>
</feature>
<dbReference type="SUPFAM" id="SSF53448">
    <property type="entry name" value="Nucleotide-diphospho-sugar transferases"/>
    <property type="match status" value="1"/>
</dbReference>
<dbReference type="EC" id="2.4.-.-" evidence="10"/>
<evidence type="ECO:0000259" key="9">
    <source>
        <dbReference type="Pfam" id="PF00535"/>
    </source>
</evidence>
<dbReference type="RefSeq" id="WP_274187446.1">
    <property type="nucleotide sequence ID" value="NZ_BAABHN010000045.1"/>
</dbReference>
<feature type="transmembrane region" description="Helical" evidence="8">
    <location>
        <begin position="404"/>
        <end position="431"/>
    </location>
</feature>
<proteinExistence type="inferred from homology"/>
<gene>
    <name evidence="10" type="ORF">ACFPEL_21670</name>
</gene>
<evidence type="ECO:0000256" key="5">
    <source>
        <dbReference type="ARBA" id="ARBA00022692"/>
    </source>
</evidence>
<evidence type="ECO:0000256" key="2">
    <source>
        <dbReference type="ARBA" id="ARBA00006739"/>
    </source>
</evidence>
<dbReference type="Proteomes" id="UP001595909">
    <property type="component" value="Unassembled WGS sequence"/>
</dbReference>
<dbReference type="InterPro" id="IPR001173">
    <property type="entry name" value="Glyco_trans_2-like"/>
</dbReference>
<keyword evidence="5 8" id="KW-0812">Transmembrane</keyword>
<evidence type="ECO:0000256" key="4">
    <source>
        <dbReference type="ARBA" id="ARBA00022679"/>
    </source>
</evidence>
<organism evidence="10 11">
    <name type="scientific">Actinomycetospora chibensis</name>
    <dbReference type="NCBI Taxonomy" id="663606"/>
    <lineage>
        <taxon>Bacteria</taxon>
        <taxon>Bacillati</taxon>
        <taxon>Actinomycetota</taxon>
        <taxon>Actinomycetes</taxon>
        <taxon>Pseudonocardiales</taxon>
        <taxon>Pseudonocardiaceae</taxon>
        <taxon>Actinomycetospora</taxon>
    </lineage>
</organism>
<reference evidence="11" key="1">
    <citation type="journal article" date="2019" name="Int. J. Syst. Evol. Microbiol.">
        <title>The Global Catalogue of Microorganisms (GCM) 10K type strain sequencing project: providing services to taxonomists for standard genome sequencing and annotation.</title>
        <authorList>
            <consortium name="The Broad Institute Genomics Platform"/>
            <consortium name="The Broad Institute Genome Sequencing Center for Infectious Disease"/>
            <person name="Wu L."/>
            <person name="Ma J."/>
        </authorList>
    </citation>
    <scope>NUCLEOTIDE SEQUENCE [LARGE SCALE GENOMIC DNA]</scope>
    <source>
        <strain evidence="11">CCUG 50347</strain>
    </source>
</reference>
<dbReference type="PANTHER" id="PTHR48090:SF1">
    <property type="entry name" value="PROPHAGE BACTOPRENOL GLUCOSYL TRANSFERASE HOMOLOG"/>
    <property type="match status" value="1"/>
</dbReference>
<dbReference type="Pfam" id="PF00535">
    <property type="entry name" value="Glycos_transf_2"/>
    <property type="match status" value="1"/>
</dbReference>
<dbReference type="EMBL" id="JBHSIM010000045">
    <property type="protein sequence ID" value="MFC4835032.1"/>
    <property type="molecule type" value="Genomic_DNA"/>
</dbReference>
<protein>
    <submittedName>
        <fullName evidence="10">Glycosyltransferase</fullName>
        <ecNumber evidence="10">2.4.-.-</ecNumber>
    </submittedName>
</protein>
<keyword evidence="6 8" id="KW-1133">Transmembrane helix</keyword>